<keyword evidence="4" id="KW-0411">Iron-sulfur</keyword>
<sequence length="311" mass="35745">MCARRFTKVELGELSVDNFKNLIPIFKKCQIIALNGWGESLVHPEFSKFLEMVPHNGPFIELTSNGVLLRDDIISQLTKLKSTLIISIDGATQETYEQIRIGARFKKVFDKLKTITKIKQSSGSNYPLIYIAFVAMRSNITELPSLIKILSQYSISFLNVMFLLVHGHELEKESLYFYPELYNHWIEKSRLQAADAGIKFNFPGFFAITGNNCKHTGTENLHRWLDCEAPFQTALIKYNGNVMPCCVSETSMGNILNDDFNRIWSGSEYTEFRRKIRTDSPPRECLDCHHCQTQNINNIHTHIKILQSEKL</sequence>
<evidence type="ECO:0000259" key="6">
    <source>
        <dbReference type="Pfam" id="PF13186"/>
    </source>
</evidence>
<dbReference type="GO" id="GO:0051536">
    <property type="term" value="F:iron-sulfur cluster binding"/>
    <property type="evidence" value="ECO:0007669"/>
    <property type="project" value="UniProtKB-KW"/>
</dbReference>
<keyword evidence="2" id="KW-0479">Metal-binding</keyword>
<dbReference type="GO" id="GO:0003824">
    <property type="term" value="F:catalytic activity"/>
    <property type="evidence" value="ECO:0007669"/>
    <property type="project" value="InterPro"/>
</dbReference>
<dbReference type="PANTHER" id="PTHR11228">
    <property type="entry name" value="RADICAL SAM DOMAIN PROTEIN"/>
    <property type="match status" value="1"/>
</dbReference>
<dbReference type="SUPFAM" id="SSF102114">
    <property type="entry name" value="Radical SAM enzymes"/>
    <property type="match status" value="1"/>
</dbReference>
<feature type="domain" description="4Fe4S-binding SPASM" evidence="6">
    <location>
        <begin position="227"/>
        <end position="289"/>
    </location>
</feature>
<evidence type="ECO:0000313" key="8">
    <source>
        <dbReference type="Proteomes" id="UP000179266"/>
    </source>
</evidence>
<dbReference type="InterPro" id="IPR013785">
    <property type="entry name" value="Aldolase_TIM"/>
</dbReference>
<name>A0A1F7RQ95_9BACT</name>
<dbReference type="GO" id="GO:0046872">
    <property type="term" value="F:metal ion binding"/>
    <property type="evidence" value="ECO:0007669"/>
    <property type="project" value="UniProtKB-KW"/>
</dbReference>
<keyword evidence="1" id="KW-0949">S-adenosyl-L-methionine</keyword>
<dbReference type="AlphaFoldDB" id="A0A1F7RQ95"/>
<evidence type="ECO:0000256" key="3">
    <source>
        <dbReference type="ARBA" id="ARBA00023004"/>
    </source>
</evidence>
<protein>
    <submittedName>
        <fullName evidence="7">Uncharacterized protein</fullName>
    </submittedName>
</protein>
<proteinExistence type="predicted"/>
<dbReference type="EMBL" id="MGDD01000255">
    <property type="protein sequence ID" value="OGL43736.1"/>
    <property type="molecule type" value="Genomic_DNA"/>
</dbReference>
<dbReference type="CDD" id="cd21109">
    <property type="entry name" value="SPASM"/>
    <property type="match status" value="1"/>
</dbReference>
<evidence type="ECO:0000259" key="5">
    <source>
        <dbReference type="Pfam" id="PF04055"/>
    </source>
</evidence>
<evidence type="ECO:0000256" key="4">
    <source>
        <dbReference type="ARBA" id="ARBA00023014"/>
    </source>
</evidence>
<dbReference type="Gene3D" id="3.20.20.70">
    <property type="entry name" value="Aldolase class I"/>
    <property type="match status" value="1"/>
</dbReference>
<dbReference type="Proteomes" id="UP000179266">
    <property type="component" value="Unassembled WGS sequence"/>
</dbReference>
<organism evidence="7 8">
    <name type="scientific">Candidatus Schekmanbacteria bacterium RBG_13_48_7</name>
    <dbReference type="NCBI Taxonomy" id="1817878"/>
    <lineage>
        <taxon>Bacteria</taxon>
        <taxon>Candidatus Schekmaniibacteriota</taxon>
    </lineage>
</organism>
<evidence type="ECO:0000256" key="2">
    <source>
        <dbReference type="ARBA" id="ARBA00022723"/>
    </source>
</evidence>
<dbReference type="Pfam" id="PF13186">
    <property type="entry name" value="SPASM"/>
    <property type="match status" value="1"/>
</dbReference>
<dbReference type="Pfam" id="PF04055">
    <property type="entry name" value="Radical_SAM"/>
    <property type="match status" value="1"/>
</dbReference>
<dbReference type="InterPro" id="IPR050377">
    <property type="entry name" value="Radical_SAM_PqqE_MftC-like"/>
</dbReference>
<gene>
    <name evidence="7" type="ORF">A2161_01795</name>
</gene>
<evidence type="ECO:0000256" key="1">
    <source>
        <dbReference type="ARBA" id="ARBA00022691"/>
    </source>
</evidence>
<evidence type="ECO:0000313" key="7">
    <source>
        <dbReference type="EMBL" id="OGL43736.1"/>
    </source>
</evidence>
<dbReference type="InterPro" id="IPR007197">
    <property type="entry name" value="rSAM"/>
</dbReference>
<dbReference type="PANTHER" id="PTHR11228:SF34">
    <property type="entry name" value="TUNGSTEN-CONTAINING ALDEHYDE FERREDOXIN OXIDOREDUCTASE COFACTOR MODIFYING PROTEIN"/>
    <property type="match status" value="1"/>
</dbReference>
<dbReference type="InterPro" id="IPR058240">
    <property type="entry name" value="rSAM_sf"/>
</dbReference>
<dbReference type="InterPro" id="IPR023885">
    <property type="entry name" value="4Fe4S-binding_SPASM_dom"/>
</dbReference>
<accession>A0A1F7RQ95</accession>
<reference evidence="7 8" key="1">
    <citation type="journal article" date="2016" name="Nat. Commun.">
        <title>Thousands of microbial genomes shed light on interconnected biogeochemical processes in an aquifer system.</title>
        <authorList>
            <person name="Anantharaman K."/>
            <person name="Brown C.T."/>
            <person name="Hug L.A."/>
            <person name="Sharon I."/>
            <person name="Castelle C.J."/>
            <person name="Probst A.J."/>
            <person name="Thomas B.C."/>
            <person name="Singh A."/>
            <person name="Wilkins M.J."/>
            <person name="Karaoz U."/>
            <person name="Brodie E.L."/>
            <person name="Williams K.H."/>
            <person name="Hubbard S.S."/>
            <person name="Banfield J.F."/>
        </authorList>
    </citation>
    <scope>NUCLEOTIDE SEQUENCE [LARGE SCALE GENOMIC DNA]</scope>
</reference>
<comment type="caution">
    <text evidence="7">The sequence shown here is derived from an EMBL/GenBank/DDBJ whole genome shotgun (WGS) entry which is preliminary data.</text>
</comment>
<feature type="domain" description="Radical SAM core" evidence="5">
    <location>
        <begin position="2"/>
        <end position="129"/>
    </location>
</feature>
<keyword evidence="3" id="KW-0408">Iron</keyword>